<feature type="region of interest" description="Disordered" evidence="1">
    <location>
        <begin position="113"/>
        <end position="167"/>
    </location>
</feature>
<feature type="compositionally biased region" description="Low complexity" evidence="1">
    <location>
        <begin position="125"/>
        <end position="145"/>
    </location>
</feature>
<evidence type="ECO:0000256" key="1">
    <source>
        <dbReference type="SAM" id="MobiDB-lite"/>
    </source>
</evidence>
<dbReference type="EnsemblMetazoa" id="XM_038201961.1">
    <property type="protein sequence ID" value="XP_038057889.1"/>
    <property type="gene ID" value="LOC119729337"/>
</dbReference>
<sequence length="260" mass="28261">MPWHNLSEFIPWILAIFFVLFLIACCSWLYRCIQKCDDQCPGLLPARSPYNPNSPMTPFQSARHTRNNCEATRRLTTQRATNEENEPSGSQQCILGLSSSSVVHYHGQKAPPYVSFADRPPPPSYEEACSSSSTTAVANTANSENPGQTVASIDTTNANDTDGTPTTATVTATDSVEVADGETVPASIPNNADHDNRPNDIVDVVNESVAIDNPQDEPLINDDDDDDDELHDVVIEATTPSQPTAVSEEVTRRESSNVLL</sequence>
<evidence type="ECO:0000313" key="4">
    <source>
        <dbReference type="Proteomes" id="UP000887568"/>
    </source>
</evidence>
<evidence type="ECO:0000256" key="2">
    <source>
        <dbReference type="SAM" id="Phobius"/>
    </source>
</evidence>
<keyword evidence="2" id="KW-0812">Transmembrane</keyword>
<proteinExistence type="predicted"/>
<dbReference type="GeneID" id="119729337"/>
<feature type="compositionally biased region" description="Basic and acidic residues" evidence="1">
    <location>
        <begin position="249"/>
        <end position="260"/>
    </location>
</feature>
<evidence type="ECO:0000313" key="3">
    <source>
        <dbReference type="EnsemblMetazoa" id="XP_038057889.1"/>
    </source>
</evidence>
<accession>A0A914A2R4</accession>
<dbReference type="AlphaFoldDB" id="A0A914A2R4"/>
<protein>
    <submittedName>
        <fullName evidence="3">Uncharacterized protein</fullName>
    </submittedName>
</protein>
<keyword evidence="4" id="KW-1185">Reference proteome</keyword>
<dbReference type="OrthoDB" id="10408274at2759"/>
<dbReference type="Proteomes" id="UP000887568">
    <property type="component" value="Unplaced"/>
</dbReference>
<feature type="transmembrane region" description="Helical" evidence="2">
    <location>
        <begin position="12"/>
        <end position="30"/>
    </location>
</feature>
<keyword evidence="2" id="KW-1133">Transmembrane helix</keyword>
<feature type="compositionally biased region" description="Low complexity" evidence="1">
    <location>
        <begin position="154"/>
        <end position="167"/>
    </location>
</feature>
<feature type="region of interest" description="Disordered" evidence="1">
    <location>
        <begin position="236"/>
        <end position="260"/>
    </location>
</feature>
<dbReference type="OMA" id="HTRNCES"/>
<reference evidence="3" key="1">
    <citation type="submission" date="2022-11" db="UniProtKB">
        <authorList>
            <consortium name="EnsemblMetazoa"/>
        </authorList>
    </citation>
    <scope>IDENTIFICATION</scope>
</reference>
<organism evidence="3 4">
    <name type="scientific">Patiria miniata</name>
    <name type="common">Bat star</name>
    <name type="synonym">Asterina miniata</name>
    <dbReference type="NCBI Taxonomy" id="46514"/>
    <lineage>
        <taxon>Eukaryota</taxon>
        <taxon>Metazoa</taxon>
        <taxon>Echinodermata</taxon>
        <taxon>Eleutherozoa</taxon>
        <taxon>Asterozoa</taxon>
        <taxon>Asteroidea</taxon>
        <taxon>Valvatacea</taxon>
        <taxon>Valvatida</taxon>
        <taxon>Asterinidae</taxon>
        <taxon>Patiria</taxon>
    </lineage>
</organism>
<keyword evidence="2" id="KW-0472">Membrane</keyword>
<dbReference type="RefSeq" id="XP_038057889.1">
    <property type="nucleotide sequence ID" value="XM_038201961.1"/>
</dbReference>
<name>A0A914A2R4_PATMI</name>